<feature type="domain" description="F-box" evidence="1">
    <location>
        <begin position="7"/>
        <end position="46"/>
    </location>
</feature>
<dbReference type="Gene3D" id="1.20.1280.50">
    <property type="match status" value="1"/>
</dbReference>
<organism evidence="2 3">
    <name type="scientific">Lolium multiflorum</name>
    <name type="common">Italian ryegrass</name>
    <name type="synonym">Lolium perenne subsp. multiflorum</name>
    <dbReference type="NCBI Taxonomy" id="4521"/>
    <lineage>
        <taxon>Eukaryota</taxon>
        <taxon>Viridiplantae</taxon>
        <taxon>Streptophyta</taxon>
        <taxon>Embryophyta</taxon>
        <taxon>Tracheophyta</taxon>
        <taxon>Spermatophyta</taxon>
        <taxon>Magnoliopsida</taxon>
        <taxon>Liliopsida</taxon>
        <taxon>Poales</taxon>
        <taxon>Poaceae</taxon>
        <taxon>BOP clade</taxon>
        <taxon>Pooideae</taxon>
        <taxon>Poodae</taxon>
        <taxon>Poeae</taxon>
        <taxon>Poeae Chloroplast Group 2 (Poeae type)</taxon>
        <taxon>Loliodinae</taxon>
        <taxon>Loliinae</taxon>
        <taxon>Lolium</taxon>
    </lineage>
</organism>
<evidence type="ECO:0000259" key="1">
    <source>
        <dbReference type="Pfam" id="PF00646"/>
    </source>
</evidence>
<evidence type="ECO:0000313" key="3">
    <source>
        <dbReference type="Proteomes" id="UP001231189"/>
    </source>
</evidence>
<accession>A0AAD8RYU0</accession>
<keyword evidence="3" id="KW-1185">Reference proteome</keyword>
<dbReference type="SUPFAM" id="SSF81383">
    <property type="entry name" value="F-box domain"/>
    <property type="match status" value="1"/>
</dbReference>
<proteinExistence type="predicted"/>
<dbReference type="AlphaFoldDB" id="A0AAD8RYU0"/>
<dbReference type="PANTHER" id="PTHR32133:SF386">
    <property type="entry name" value="F-BOX DOMAIN-CONTAINING PROTEIN"/>
    <property type="match status" value="1"/>
</dbReference>
<name>A0AAD8RYU0_LOLMU</name>
<dbReference type="InterPro" id="IPR001810">
    <property type="entry name" value="F-box_dom"/>
</dbReference>
<dbReference type="Pfam" id="PF00646">
    <property type="entry name" value="F-box"/>
    <property type="match status" value="1"/>
</dbReference>
<reference evidence="2" key="1">
    <citation type="submission" date="2023-07" db="EMBL/GenBank/DDBJ databases">
        <title>A chromosome-level genome assembly of Lolium multiflorum.</title>
        <authorList>
            <person name="Chen Y."/>
            <person name="Copetti D."/>
            <person name="Kolliker R."/>
            <person name="Studer B."/>
        </authorList>
    </citation>
    <scope>NUCLEOTIDE SEQUENCE</scope>
    <source>
        <strain evidence="2">02402/16</strain>
        <tissue evidence="2">Leaf</tissue>
    </source>
</reference>
<dbReference type="PANTHER" id="PTHR32133">
    <property type="entry name" value="OS07G0120400 PROTEIN"/>
    <property type="match status" value="1"/>
</dbReference>
<evidence type="ECO:0000313" key="2">
    <source>
        <dbReference type="EMBL" id="KAK1642086.1"/>
    </source>
</evidence>
<comment type="caution">
    <text evidence="2">The sequence shown here is derived from an EMBL/GenBank/DDBJ whole genome shotgun (WGS) entry which is preliminary data.</text>
</comment>
<sequence>MPPPPTLPDELLEEIFLRLPPNEPACLVRASLASKLWLSLLSGTSFNSRYRQFHGAPQCWASFIHVLRTPAR</sequence>
<dbReference type="Proteomes" id="UP001231189">
    <property type="component" value="Unassembled WGS sequence"/>
</dbReference>
<dbReference type="InterPro" id="IPR036047">
    <property type="entry name" value="F-box-like_dom_sf"/>
</dbReference>
<dbReference type="EMBL" id="JAUUTY010000004">
    <property type="protein sequence ID" value="KAK1642086.1"/>
    <property type="molecule type" value="Genomic_DNA"/>
</dbReference>
<gene>
    <name evidence="2" type="ORF">QYE76_059891</name>
</gene>
<protein>
    <recommendedName>
        <fullName evidence="1">F-box domain-containing protein</fullName>
    </recommendedName>
</protein>